<protein>
    <submittedName>
        <fullName evidence="3">Tail fiber domain-containing protein</fullName>
    </submittedName>
</protein>
<evidence type="ECO:0000259" key="2">
    <source>
        <dbReference type="PROSITE" id="PS51688"/>
    </source>
</evidence>
<dbReference type="Pfam" id="PF20129">
    <property type="entry name" value="DUF6519"/>
    <property type="match status" value="3"/>
</dbReference>
<comment type="caution">
    <text evidence="3">The sequence shown here is derived from an EMBL/GenBank/DDBJ whole genome shotgun (WGS) entry which is preliminary data.</text>
</comment>
<feature type="domain" description="Peptidase S74" evidence="2">
    <location>
        <begin position="1185"/>
        <end position="1285"/>
    </location>
</feature>
<sequence>MKGDFTRLTFRPDKHYTSVLMQQGRLQLDSDWNEQADIQAHLYRTQVVDLIGAESGAPTSENDPNQQTDKAYKDSFKISETSSNGEDLVISPGRFYVNGTLCELEATRVKFEVTPSNQVKVNTLIVDGQKFEEGQWIKVVGDQKILKINREINTQTLELPLNDSAGSVGQRGELSRTLTYKTQSDHPNSEPSANGLHLAYLDVWQRHITTIEDPGLREPALNLPDTTTRTKTVWQLKLQPLNRKFIEDSTVAGQTRTDLLSRLNGLSVERLKQSFEAFLTANIPLAQQGDTKGKFEFLLNTVVNPSTPSWRQQFEDILKSLLAVNQDALKTALDNLLITVQLTDVQPFDQLLAKVTLTPAQETNLKIPFNALLAKVVPPDPDQQKSSYDTLLARTTSTQEDKKELQHPFDELLSKITLTTEEKAELQSYFNDLQAAPTSASDEEKTRWTASFNALLPKIDQLTSKGNTFQADFKTFLDKAIASDQVLKELESYERDETIADDLSKPEWISFTKDAWSTFPQRSKRRKPYMNACAKLCTASGSATSSDSRYRRLENQLYRVEIHDPGKVGDDQSEAESKKATFKWSRDNGSIVSIIENYENFEKGIITIRKSAQDAWTSSKSGQWIEILDEERELKGQPGQLARLSRVSGNKIEFDVSSLVGEKVQKSTKVRRWDHMTKEASILTRTEWVELEAGIKVQFDKESEYKTGDYWLIPARAATNDIEWSDNQAEDLNKRQPLPQTALGIEHDYALLAAVEVVDGKFSPLIKEQDHRFIFPALAYTFDTREGVIKGNLDVQGTLTANNLNVSGRFSAGTFQGATFAVTKDPTSNNPSIYGSIRIGENPNRVEFVPDQASIFAFTKTSKVGIGVTDFSSQFGVIGNVAIGDATFLNSTSIPQNGLIVKGNAGFGTPTPKNQLDVFGAVAIGQAFAGTTTAPANGLLVDGKVAIGIAQPDTNVNVKLHVNGTVKATAFDGDGSALTGVVKTEGNNVFSGTLIVRGSTSLATPSPTTLNSTVGIGVENPASKLTVKGNAAIGKRYDQTEAPKDGLLVEGGVGIGTDRSPVTLNAKLEVQGASSDTQKAALNITNSQLKNLLWVRNDGKVGIGIENLRDIKEKLHVDGSLQVANDIKCDRLFINADELPGDAPTQDNPDPMLYVNGSLLVEKRIFAKGVLEANEFQGSDFKQISSRTLKDQVSDLSSQEVEEILQRLNPVKYVYTEDATQSLRAGFIAEDTPDLLTSSDKQAIKILDVVAVLTKAVKDQQMMSEELSEVIENQRSELEILRENLRALEERNLDSPQAIAPFINPLDEQIIERSSRTSRRTEWLLYRKLKRFIRQLFGGT</sequence>
<proteinExistence type="predicted"/>
<evidence type="ECO:0000313" key="4">
    <source>
        <dbReference type="Proteomes" id="UP000757435"/>
    </source>
</evidence>
<organism evidence="3 4">
    <name type="scientific">Drouetiella hepatica Uher 2000/2452</name>
    <dbReference type="NCBI Taxonomy" id="904376"/>
    <lineage>
        <taxon>Bacteria</taxon>
        <taxon>Bacillati</taxon>
        <taxon>Cyanobacteriota</taxon>
        <taxon>Cyanophyceae</taxon>
        <taxon>Oculatellales</taxon>
        <taxon>Oculatellaceae</taxon>
        <taxon>Drouetiella</taxon>
    </lineage>
</organism>
<keyword evidence="1" id="KW-0175">Coiled coil</keyword>
<dbReference type="Proteomes" id="UP000757435">
    <property type="component" value="Unassembled WGS sequence"/>
</dbReference>
<reference evidence="3" key="1">
    <citation type="submission" date="2021-05" db="EMBL/GenBank/DDBJ databases">
        <authorList>
            <person name="Pietrasiak N."/>
            <person name="Ward R."/>
            <person name="Stajich J.E."/>
            <person name="Kurbessoian T."/>
        </authorList>
    </citation>
    <scope>NUCLEOTIDE SEQUENCE</scope>
    <source>
        <strain evidence="3">UHER 2000/2452</strain>
    </source>
</reference>
<name>A0A951QE48_9CYAN</name>
<dbReference type="InterPro" id="IPR030392">
    <property type="entry name" value="S74_ICA"/>
</dbReference>
<dbReference type="EMBL" id="JAHHHD010000014">
    <property type="protein sequence ID" value="MBW4659733.1"/>
    <property type="molecule type" value="Genomic_DNA"/>
</dbReference>
<reference evidence="3" key="2">
    <citation type="journal article" date="2022" name="Microbiol. Resour. Announc.">
        <title>Metagenome Sequencing to Explore Phylogenomics of Terrestrial Cyanobacteria.</title>
        <authorList>
            <person name="Ward R.D."/>
            <person name="Stajich J.E."/>
            <person name="Johansen J.R."/>
            <person name="Huntemann M."/>
            <person name="Clum A."/>
            <person name="Foster B."/>
            <person name="Foster B."/>
            <person name="Roux S."/>
            <person name="Palaniappan K."/>
            <person name="Varghese N."/>
            <person name="Mukherjee S."/>
            <person name="Reddy T.B.K."/>
            <person name="Daum C."/>
            <person name="Copeland A."/>
            <person name="Chen I.A."/>
            <person name="Ivanova N.N."/>
            <person name="Kyrpides N.C."/>
            <person name="Shapiro N."/>
            <person name="Eloe-Fadrosh E.A."/>
            <person name="Pietrasiak N."/>
        </authorList>
    </citation>
    <scope>NUCLEOTIDE SEQUENCE</scope>
    <source>
        <strain evidence="3">UHER 2000/2452</strain>
    </source>
</reference>
<feature type="coiled-coil region" evidence="1">
    <location>
        <begin position="1264"/>
        <end position="1291"/>
    </location>
</feature>
<dbReference type="PROSITE" id="PS51688">
    <property type="entry name" value="ICA"/>
    <property type="match status" value="1"/>
</dbReference>
<accession>A0A951QE48</accession>
<dbReference type="InterPro" id="IPR045392">
    <property type="entry name" value="DUF6519"/>
</dbReference>
<evidence type="ECO:0000256" key="1">
    <source>
        <dbReference type="SAM" id="Coils"/>
    </source>
</evidence>
<dbReference type="Pfam" id="PF13884">
    <property type="entry name" value="Peptidase_S74"/>
    <property type="match status" value="1"/>
</dbReference>
<gene>
    <name evidence="3" type="ORF">KME15_13735</name>
</gene>
<evidence type="ECO:0000313" key="3">
    <source>
        <dbReference type="EMBL" id="MBW4659733.1"/>
    </source>
</evidence>